<dbReference type="AlphaFoldDB" id="A0A2H9T3A2"/>
<proteinExistence type="predicted"/>
<reference evidence="1" key="1">
    <citation type="journal article" date="2017" name="Appl. Environ. Microbiol.">
        <title>Molecular characterization of an Endozoicomonas-like organism causing infection in king scallop Pecten maximus L.</title>
        <authorList>
            <person name="Cano I."/>
            <person name="van Aerle R."/>
            <person name="Ross S."/>
            <person name="Verner-Jeffreys D.W."/>
            <person name="Paley R.K."/>
            <person name="Rimmer G."/>
            <person name="Ryder D."/>
            <person name="Hooper P."/>
            <person name="Stone D."/>
            <person name="Feist S.W."/>
        </authorList>
    </citation>
    <scope>NUCLEOTIDE SEQUENCE</scope>
</reference>
<evidence type="ECO:0000313" key="1">
    <source>
        <dbReference type="EMBL" id="PJE77667.1"/>
    </source>
</evidence>
<name>A0A2H9T3A2_9ZZZZ</name>
<accession>A0A2H9T3A2</accession>
<dbReference type="EMBL" id="NSIT01000437">
    <property type="protein sequence ID" value="PJE77667.1"/>
    <property type="molecule type" value="Genomic_DNA"/>
</dbReference>
<comment type="caution">
    <text evidence="1">The sequence shown here is derived from an EMBL/GenBank/DDBJ whole genome shotgun (WGS) entry which is preliminary data.</text>
</comment>
<organism evidence="1">
    <name type="scientific">invertebrate metagenome</name>
    <dbReference type="NCBI Taxonomy" id="1711999"/>
    <lineage>
        <taxon>unclassified sequences</taxon>
        <taxon>metagenomes</taxon>
        <taxon>organismal metagenomes</taxon>
    </lineage>
</organism>
<gene>
    <name evidence="1" type="ORF">CI610_03404</name>
</gene>
<sequence>MLEETILEDLLAARKISRSIKVRTRLFTGGEVLEPRDIKTLTGRQWLNDKVFRSSYHTVIAHAIPLTNRIPVMVYNKGYPNLTYAFFLHRQSYDVYGYYNLTYYL</sequence>
<protein>
    <submittedName>
        <fullName evidence="1">Uncharacterized protein</fullName>
    </submittedName>
</protein>